<evidence type="ECO:0000313" key="3">
    <source>
        <dbReference type="RefSeq" id="XP_017773728.1"/>
    </source>
</evidence>
<protein>
    <submittedName>
        <fullName evidence="3">Myosuppressin-like</fullName>
    </submittedName>
</protein>
<reference evidence="3" key="1">
    <citation type="submission" date="2025-08" db="UniProtKB">
        <authorList>
            <consortium name="RefSeq"/>
        </authorList>
    </citation>
    <scope>IDENTIFICATION</scope>
    <source>
        <tissue evidence="3">Whole Larva</tissue>
    </source>
</reference>
<keyword evidence="1" id="KW-0732">Signal</keyword>
<feature type="signal peptide" evidence="1">
    <location>
        <begin position="1"/>
        <end position="25"/>
    </location>
</feature>
<proteinExistence type="predicted"/>
<evidence type="ECO:0000256" key="1">
    <source>
        <dbReference type="SAM" id="SignalP"/>
    </source>
</evidence>
<evidence type="ECO:0000313" key="2">
    <source>
        <dbReference type="Proteomes" id="UP000695000"/>
    </source>
</evidence>
<accession>A0ABM1MGM8</accession>
<dbReference type="GeneID" id="108560615"/>
<organism evidence="2 3">
    <name type="scientific">Nicrophorus vespilloides</name>
    <name type="common">Boreal carrion beetle</name>
    <dbReference type="NCBI Taxonomy" id="110193"/>
    <lineage>
        <taxon>Eukaryota</taxon>
        <taxon>Metazoa</taxon>
        <taxon>Ecdysozoa</taxon>
        <taxon>Arthropoda</taxon>
        <taxon>Hexapoda</taxon>
        <taxon>Insecta</taxon>
        <taxon>Pterygota</taxon>
        <taxon>Neoptera</taxon>
        <taxon>Endopterygota</taxon>
        <taxon>Coleoptera</taxon>
        <taxon>Polyphaga</taxon>
        <taxon>Staphyliniformia</taxon>
        <taxon>Silphidae</taxon>
        <taxon>Nicrophorinae</taxon>
        <taxon>Nicrophorus</taxon>
    </lineage>
</organism>
<dbReference type="RefSeq" id="XP_017773728.1">
    <property type="nucleotide sequence ID" value="XM_017918239.1"/>
</dbReference>
<sequence>MNQCTVYAVAFIFVAMMASSNLSMASNLPLIYCQPSALDGLQKRQLCFALLERMDAPQEVSNDVMDNQLYERGIKRQDVDHVFLRFGRRMGL</sequence>
<gene>
    <name evidence="3" type="primary">LOC108560615</name>
</gene>
<feature type="chain" id="PRO_5045153749" evidence="1">
    <location>
        <begin position="26"/>
        <end position="92"/>
    </location>
</feature>
<dbReference type="Proteomes" id="UP000695000">
    <property type="component" value="Unplaced"/>
</dbReference>
<keyword evidence="2" id="KW-1185">Reference proteome</keyword>
<name>A0ABM1MGM8_NICVS</name>